<dbReference type="WBParaSite" id="Pan_g13715.t1">
    <property type="protein sequence ID" value="Pan_g13715.t1"/>
    <property type="gene ID" value="Pan_g13715"/>
</dbReference>
<organism evidence="1 2">
    <name type="scientific">Panagrellus redivivus</name>
    <name type="common">Microworm</name>
    <dbReference type="NCBI Taxonomy" id="6233"/>
    <lineage>
        <taxon>Eukaryota</taxon>
        <taxon>Metazoa</taxon>
        <taxon>Ecdysozoa</taxon>
        <taxon>Nematoda</taxon>
        <taxon>Chromadorea</taxon>
        <taxon>Rhabditida</taxon>
        <taxon>Tylenchina</taxon>
        <taxon>Panagrolaimomorpha</taxon>
        <taxon>Panagrolaimoidea</taxon>
        <taxon>Panagrolaimidae</taxon>
        <taxon>Panagrellus</taxon>
    </lineage>
</organism>
<dbReference type="Proteomes" id="UP000492821">
    <property type="component" value="Unassembled WGS sequence"/>
</dbReference>
<sequence>MPFPFYRLHCDLQYRLRDLVTPSELCQLQLALEDTQVYVYKIGDEVVLKNTVTHAGYDVKNEIVFVDNLVVGSIMVFDSLRTYAVLILKKLKFYCNVDLPLLKKYAPYCSKDAFVELKFDGYLMDVSMQLLFTLFPNLKKLEIPVYHMKNWLHDLVEIKANGLEILLIKLHASDEIEDVFRDRMFCNINAIELFLFCKAQQPGFQLRLEFDTKERLGPAIWDFLKPYFRPVKNDNDVAKIVIKNQWDDEYHACFTSESMSVEPMEQDGHQIADVGREREENTEFSLIRQLDSNLLKLFDVDAEDYVETTT</sequence>
<reference evidence="2" key="2">
    <citation type="submission" date="2020-10" db="UniProtKB">
        <authorList>
            <consortium name="WormBaseParasite"/>
        </authorList>
    </citation>
    <scope>IDENTIFICATION</scope>
</reference>
<evidence type="ECO:0000313" key="2">
    <source>
        <dbReference type="WBParaSite" id="Pan_g13715.t1"/>
    </source>
</evidence>
<reference evidence="1" key="1">
    <citation type="journal article" date="2013" name="Genetics">
        <title>The draft genome and transcriptome of Panagrellus redivivus are shaped by the harsh demands of a free-living lifestyle.</title>
        <authorList>
            <person name="Srinivasan J."/>
            <person name="Dillman A.R."/>
            <person name="Macchietto M.G."/>
            <person name="Heikkinen L."/>
            <person name="Lakso M."/>
            <person name="Fracchia K.M."/>
            <person name="Antoshechkin I."/>
            <person name="Mortazavi A."/>
            <person name="Wong G."/>
            <person name="Sternberg P.W."/>
        </authorList>
    </citation>
    <scope>NUCLEOTIDE SEQUENCE [LARGE SCALE GENOMIC DNA]</scope>
    <source>
        <strain evidence="1">MT8872</strain>
    </source>
</reference>
<proteinExistence type="predicted"/>
<name>A0A7E4UWL9_PANRE</name>
<protein>
    <submittedName>
        <fullName evidence="2">FTH domain-containing protein</fullName>
    </submittedName>
</protein>
<dbReference type="AlphaFoldDB" id="A0A7E4UWL9"/>
<evidence type="ECO:0000313" key="1">
    <source>
        <dbReference type="Proteomes" id="UP000492821"/>
    </source>
</evidence>
<accession>A0A7E4UWL9</accession>
<keyword evidence="1" id="KW-1185">Reference proteome</keyword>